<proteinExistence type="predicted"/>
<dbReference type="Proteomes" id="UP001237152">
    <property type="component" value="Segment"/>
</dbReference>
<reference evidence="1" key="1">
    <citation type="journal article" date="2019" name="Front. Microbiol.">
        <title>Pandoravirus Celtis Illustrates the Microevolution Processes at Work in the Giant Pandoraviridae Genomes.</title>
        <authorList>
            <person name="Legendre M."/>
            <person name="Alempic J.M."/>
            <person name="Philippe N."/>
            <person name="Lartigue A."/>
            <person name="Jeudy S."/>
            <person name="Poirot O."/>
            <person name="Ta N.T."/>
            <person name="Nin S."/>
            <person name="Coute Y."/>
            <person name="Abergel C."/>
            <person name="Claverie J.M."/>
        </authorList>
    </citation>
    <scope>NUCLEOTIDE SEQUENCE</scope>
</reference>
<protein>
    <submittedName>
        <fullName evidence="1">Uncharacterized protein</fullName>
    </submittedName>
</protein>
<gene>
    <name evidence="1" type="ORF">pclt_cds_608</name>
</gene>
<evidence type="ECO:0000313" key="1">
    <source>
        <dbReference type="EMBL" id="QBZ81201.1"/>
    </source>
</evidence>
<evidence type="ECO:0000313" key="2">
    <source>
        <dbReference type="Proteomes" id="UP001237152"/>
    </source>
</evidence>
<name>A0A4D6EHC0_9VIRU</name>
<accession>A0A4D6EHC0</accession>
<dbReference type="EMBL" id="MK174290">
    <property type="protein sequence ID" value="QBZ81201.1"/>
    <property type="molecule type" value="Genomic_DNA"/>
</dbReference>
<sequence>MAPTSTGPFADEYGTHTPAEAEADTDFLCTLLSAGLADMPSVLIEAITRDLNHTTSRRPKRPGVTLPIWPKTIFFSVLGPAPCDAVGLGAGGLCYRVRRLGPGVGSARPLAAQACGRGRLSRFHASPVHHPFGDMPNRSPMATVRETVGGRVCRSVVKAVASITEKRAPEWVKQCKCNRCKAVPRVSALVQIAAALRSNASGKRCRDTDVTSDGDGRCALPHRRPAHQRTLAIAPDALEQAIPFS</sequence>
<organism evidence="1 2">
    <name type="scientific">Pandoravirus celtis</name>
    <dbReference type="NCBI Taxonomy" id="2568002"/>
    <lineage>
        <taxon>Viruses</taxon>
        <taxon>Pandoravirus</taxon>
    </lineage>
</organism>